<feature type="non-terminal residue" evidence="2">
    <location>
        <position position="1"/>
    </location>
</feature>
<feature type="compositionally biased region" description="Basic and acidic residues" evidence="1">
    <location>
        <begin position="31"/>
        <end position="52"/>
    </location>
</feature>
<feature type="non-terminal residue" evidence="2">
    <location>
        <position position="112"/>
    </location>
</feature>
<sequence>AVRSRRPAGSGHRRRSGVVVGRRPGGARALCRRDVGTARGRRSEARVRDGRRAPQPPGVQGLRRGARSACRRAPGGGPRAPRRQPVVLPRRAGRAGRRGHRLCRRGRRGRGV</sequence>
<feature type="compositionally biased region" description="Basic residues" evidence="1">
    <location>
        <begin position="1"/>
        <end position="16"/>
    </location>
</feature>
<accession>A0A6J4SK74</accession>
<proteinExistence type="predicted"/>
<gene>
    <name evidence="2" type="ORF">AVDCRST_MAG67-1935</name>
</gene>
<reference evidence="2" key="1">
    <citation type="submission" date="2020-02" db="EMBL/GenBank/DDBJ databases">
        <authorList>
            <person name="Meier V. D."/>
        </authorList>
    </citation>
    <scope>NUCLEOTIDE SEQUENCE</scope>
    <source>
        <strain evidence="2">AVDCRST_MAG67</strain>
    </source>
</reference>
<feature type="compositionally biased region" description="Basic residues" evidence="1">
    <location>
        <begin position="91"/>
        <end position="112"/>
    </location>
</feature>
<dbReference type="EMBL" id="CADCVQ010000082">
    <property type="protein sequence ID" value="CAA9501743.1"/>
    <property type="molecule type" value="Genomic_DNA"/>
</dbReference>
<organism evidence="2">
    <name type="scientific">uncultured Solirubrobacteraceae bacterium</name>
    <dbReference type="NCBI Taxonomy" id="1162706"/>
    <lineage>
        <taxon>Bacteria</taxon>
        <taxon>Bacillati</taxon>
        <taxon>Actinomycetota</taxon>
        <taxon>Thermoleophilia</taxon>
        <taxon>Solirubrobacterales</taxon>
        <taxon>Solirubrobacteraceae</taxon>
        <taxon>environmental samples</taxon>
    </lineage>
</organism>
<feature type="region of interest" description="Disordered" evidence="1">
    <location>
        <begin position="1"/>
        <end position="112"/>
    </location>
</feature>
<evidence type="ECO:0000313" key="2">
    <source>
        <dbReference type="EMBL" id="CAA9501743.1"/>
    </source>
</evidence>
<evidence type="ECO:0000256" key="1">
    <source>
        <dbReference type="SAM" id="MobiDB-lite"/>
    </source>
</evidence>
<feature type="compositionally biased region" description="Low complexity" evidence="1">
    <location>
        <begin position="17"/>
        <end position="29"/>
    </location>
</feature>
<dbReference type="AlphaFoldDB" id="A0A6J4SK74"/>
<name>A0A6J4SK74_9ACTN</name>
<protein>
    <submittedName>
        <fullName evidence="2">Uncharacterized protein</fullName>
    </submittedName>
</protein>